<evidence type="ECO:0008006" key="4">
    <source>
        <dbReference type="Google" id="ProtNLM"/>
    </source>
</evidence>
<dbReference type="EMBL" id="JWJD01000002">
    <property type="protein sequence ID" value="KIH76928.1"/>
    <property type="molecule type" value="Genomic_DNA"/>
</dbReference>
<gene>
    <name evidence="2" type="ORF">GFER_07520</name>
</gene>
<dbReference type="InterPro" id="IPR012902">
    <property type="entry name" value="N_methyl_site"/>
</dbReference>
<feature type="transmembrane region" description="Helical" evidence="1">
    <location>
        <begin position="12"/>
        <end position="35"/>
    </location>
</feature>
<keyword evidence="1" id="KW-1133">Transmembrane helix</keyword>
<reference evidence="2 3" key="1">
    <citation type="submission" date="2014-12" db="EMBL/GenBank/DDBJ databases">
        <title>Genomes of Geoalkalibacter ferrihydriticus and Geoalkalibacter subterraneus, two haloalkaliphilic metal-reducing members of the Geobacteraceae.</title>
        <authorList>
            <person name="Badalamenti J.P."/>
            <person name="Torres C.I."/>
            <person name="Krajmalnik-Brown R."/>
            <person name="Bond D.R."/>
        </authorList>
    </citation>
    <scope>NUCLEOTIDE SEQUENCE [LARGE SCALE GENOMIC DNA]</scope>
    <source>
        <strain evidence="2 3">DSM 17813</strain>
    </source>
</reference>
<comment type="caution">
    <text evidence="2">The sequence shown here is derived from an EMBL/GenBank/DDBJ whole genome shotgun (WGS) entry which is preliminary data.</text>
</comment>
<proteinExistence type="predicted"/>
<organism evidence="2 3">
    <name type="scientific">Geoalkalibacter ferrihydriticus DSM 17813</name>
    <dbReference type="NCBI Taxonomy" id="1121915"/>
    <lineage>
        <taxon>Bacteria</taxon>
        <taxon>Pseudomonadati</taxon>
        <taxon>Thermodesulfobacteriota</taxon>
        <taxon>Desulfuromonadia</taxon>
        <taxon>Desulfuromonadales</taxon>
        <taxon>Geoalkalibacteraceae</taxon>
        <taxon>Geoalkalibacter</taxon>
    </lineage>
</organism>
<evidence type="ECO:0000313" key="2">
    <source>
        <dbReference type="EMBL" id="KIH76928.1"/>
    </source>
</evidence>
<dbReference type="Proteomes" id="UP000035068">
    <property type="component" value="Unassembled WGS sequence"/>
</dbReference>
<dbReference type="Pfam" id="PF07963">
    <property type="entry name" value="N_methyl"/>
    <property type="match status" value="1"/>
</dbReference>
<protein>
    <recommendedName>
        <fullName evidence="4">Pilus assembly protein PilV</fullName>
    </recommendedName>
</protein>
<name>A0A0C2EE88_9BACT</name>
<accession>A0A0C2EE88</accession>
<sequence>MISLRQKGFTLLELLIAITIFAIGLLTVAGMQMAAIQANMDADSNSVATAIAQGVLEDILSRSADDDIFGDTVADEPFALNAAAMANIRGGDRYEASYDITLNSPAPGMAQVRVRVDGGRTMTVQTRSVSLTGFKRL</sequence>
<evidence type="ECO:0000313" key="3">
    <source>
        <dbReference type="Proteomes" id="UP000035068"/>
    </source>
</evidence>
<dbReference type="NCBIfam" id="TIGR02532">
    <property type="entry name" value="IV_pilin_GFxxxE"/>
    <property type="match status" value="1"/>
</dbReference>
<keyword evidence="1" id="KW-0812">Transmembrane</keyword>
<keyword evidence="1" id="KW-0472">Membrane</keyword>
<dbReference type="RefSeq" id="WP_040098042.1">
    <property type="nucleotide sequence ID" value="NZ_JWJD01000002.1"/>
</dbReference>
<keyword evidence="3" id="KW-1185">Reference proteome</keyword>
<dbReference type="PROSITE" id="PS00409">
    <property type="entry name" value="PROKAR_NTER_METHYL"/>
    <property type="match status" value="1"/>
</dbReference>
<dbReference type="AlphaFoldDB" id="A0A0C2EE88"/>
<evidence type="ECO:0000256" key="1">
    <source>
        <dbReference type="SAM" id="Phobius"/>
    </source>
</evidence>